<accession>A0A0W0ZAR3</accession>
<dbReference type="Gene3D" id="3.40.50.720">
    <property type="entry name" value="NAD(P)-binding Rossmann-like Domain"/>
    <property type="match status" value="1"/>
</dbReference>
<evidence type="ECO:0000256" key="2">
    <source>
        <dbReference type="ARBA" id="ARBA00023002"/>
    </source>
</evidence>
<dbReference type="InterPro" id="IPR051122">
    <property type="entry name" value="SDR_DHRS6-like"/>
</dbReference>
<dbReference type="InterPro" id="IPR036291">
    <property type="entry name" value="NAD(P)-bd_dom_sf"/>
</dbReference>
<protein>
    <submittedName>
        <fullName evidence="3">Short chain dehydrogenase</fullName>
    </submittedName>
</protein>
<gene>
    <name evidence="3" type="ORF">Lspi_0263</name>
</gene>
<dbReference type="PANTHER" id="PTHR43477:SF1">
    <property type="entry name" value="DIHYDROANTICAPSIN 7-DEHYDROGENASE"/>
    <property type="match status" value="1"/>
</dbReference>
<name>A0A0W0ZAR3_LEGSP</name>
<comment type="caution">
    <text evidence="3">The sequence shown here is derived from an EMBL/GenBank/DDBJ whole genome shotgun (WGS) entry which is preliminary data.</text>
</comment>
<evidence type="ECO:0000256" key="1">
    <source>
        <dbReference type="ARBA" id="ARBA00006484"/>
    </source>
</evidence>
<dbReference type="CDD" id="cd11731">
    <property type="entry name" value="Lin1944_like_SDR_c"/>
    <property type="match status" value="1"/>
</dbReference>
<dbReference type="PATRIC" id="fig|452.5.peg.289"/>
<dbReference type="STRING" id="452.Lspi_0263"/>
<dbReference type="EMBL" id="LNYX01000002">
    <property type="protein sequence ID" value="KTD66200.1"/>
    <property type="molecule type" value="Genomic_DNA"/>
</dbReference>
<reference evidence="3 4" key="1">
    <citation type="submission" date="2015-11" db="EMBL/GenBank/DDBJ databases">
        <title>Genomic analysis of 38 Legionella species identifies large and diverse effector repertoires.</title>
        <authorList>
            <person name="Burstein D."/>
            <person name="Amaro F."/>
            <person name="Zusman T."/>
            <person name="Lifshitz Z."/>
            <person name="Cohen O."/>
            <person name="Gilbert J.A."/>
            <person name="Pupko T."/>
            <person name="Shuman H.A."/>
            <person name="Segal G."/>
        </authorList>
    </citation>
    <scope>NUCLEOTIDE SEQUENCE [LARGE SCALE GENOMIC DNA]</scope>
    <source>
        <strain evidence="3 4">Mt.St.Helens-9</strain>
    </source>
</reference>
<dbReference type="PANTHER" id="PTHR43477">
    <property type="entry name" value="DIHYDROANTICAPSIN 7-DEHYDROGENASE"/>
    <property type="match status" value="1"/>
</dbReference>
<dbReference type="Pfam" id="PF13561">
    <property type="entry name" value="adh_short_C2"/>
    <property type="match status" value="1"/>
</dbReference>
<dbReference type="SUPFAM" id="SSF51735">
    <property type="entry name" value="NAD(P)-binding Rossmann-fold domains"/>
    <property type="match status" value="1"/>
</dbReference>
<proteinExistence type="inferred from homology"/>
<organism evidence="3 4">
    <name type="scientific">Legionella spiritensis</name>
    <dbReference type="NCBI Taxonomy" id="452"/>
    <lineage>
        <taxon>Bacteria</taxon>
        <taxon>Pseudomonadati</taxon>
        <taxon>Pseudomonadota</taxon>
        <taxon>Gammaproteobacteria</taxon>
        <taxon>Legionellales</taxon>
        <taxon>Legionellaceae</taxon>
        <taxon>Legionella</taxon>
    </lineage>
</organism>
<dbReference type="RefSeq" id="WP_058482204.1">
    <property type="nucleotide sequence ID" value="NZ_CAAAII010000008.1"/>
</dbReference>
<dbReference type="NCBIfam" id="NF005754">
    <property type="entry name" value="PRK07578.1"/>
    <property type="match status" value="1"/>
</dbReference>
<dbReference type="AlphaFoldDB" id="A0A0W0ZAR3"/>
<sequence>MKIIVIGATGVIGQAVVKELGARHDLVQASRSGGDIEVDITDRKSIEAMFKKTSRIDAVVLATGKVHFDDLTAMSEETYQTGLQNKLMGQVNVVLIGQQYLNEGGSFTLTSGILSRDPIRYGSSASMVNGAIDSFVVAAAIEMPNKLRINCVSPTVVTEAMDNYAPYFRGFEPVSAARVALAYSKSVEGLQTGQVYQVG</sequence>
<dbReference type="GO" id="GO:0016491">
    <property type="term" value="F:oxidoreductase activity"/>
    <property type="evidence" value="ECO:0007669"/>
    <property type="project" value="UniProtKB-KW"/>
</dbReference>
<evidence type="ECO:0000313" key="3">
    <source>
        <dbReference type="EMBL" id="KTD66200.1"/>
    </source>
</evidence>
<dbReference type="OrthoDB" id="9787486at2"/>
<keyword evidence="2" id="KW-0560">Oxidoreductase</keyword>
<evidence type="ECO:0000313" key="4">
    <source>
        <dbReference type="Proteomes" id="UP000054877"/>
    </source>
</evidence>
<comment type="similarity">
    <text evidence="1">Belongs to the short-chain dehydrogenases/reductases (SDR) family.</text>
</comment>
<dbReference type="InterPro" id="IPR002347">
    <property type="entry name" value="SDR_fam"/>
</dbReference>
<dbReference type="Proteomes" id="UP000054877">
    <property type="component" value="Unassembled WGS sequence"/>
</dbReference>
<keyword evidence="4" id="KW-1185">Reference proteome</keyword>